<keyword evidence="3" id="KW-1185">Reference proteome</keyword>
<dbReference type="EMBL" id="JACBYR010000002">
    <property type="protein sequence ID" value="NYE85487.1"/>
    <property type="molecule type" value="Genomic_DNA"/>
</dbReference>
<dbReference type="AlphaFoldDB" id="A0A7Y9LP45"/>
<name>A0A7Y9LP45_9BURK</name>
<keyword evidence="1" id="KW-0472">Membrane</keyword>
<keyword evidence="1" id="KW-1133">Transmembrane helix</keyword>
<sequence>MDLQTFTVLAAIAPVVVACHYYRQTQNRRKKRWAPVILQLKRSEDLDR</sequence>
<proteinExistence type="predicted"/>
<evidence type="ECO:0000313" key="2">
    <source>
        <dbReference type="EMBL" id="NYE85487.1"/>
    </source>
</evidence>
<dbReference type="RefSeq" id="WP_179589454.1">
    <property type="nucleotide sequence ID" value="NZ_CP184479.1"/>
</dbReference>
<gene>
    <name evidence="2" type="ORF">FHW18_004794</name>
</gene>
<accession>A0A7Y9LP45</accession>
<protein>
    <submittedName>
        <fullName evidence="2">Uncharacterized protein</fullName>
    </submittedName>
</protein>
<evidence type="ECO:0000256" key="1">
    <source>
        <dbReference type="SAM" id="Phobius"/>
    </source>
</evidence>
<comment type="caution">
    <text evidence="2">The sequence shown here is derived from an EMBL/GenBank/DDBJ whole genome shotgun (WGS) entry which is preliminary data.</text>
</comment>
<feature type="transmembrane region" description="Helical" evidence="1">
    <location>
        <begin position="6"/>
        <end position="22"/>
    </location>
</feature>
<organism evidence="2 3">
    <name type="scientific">Pigmentiphaga litoralis</name>
    <dbReference type="NCBI Taxonomy" id="516702"/>
    <lineage>
        <taxon>Bacteria</taxon>
        <taxon>Pseudomonadati</taxon>
        <taxon>Pseudomonadota</taxon>
        <taxon>Betaproteobacteria</taxon>
        <taxon>Burkholderiales</taxon>
        <taxon>Alcaligenaceae</taxon>
        <taxon>Pigmentiphaga</taxon>
    </lineage>
</organism>
<reference evidence="2 3" key="1">
    <citation type="submission" date="2020-07" db="EMBL/GenBank/DDBJ databases">
        <title>Genomic Encyclopedia of Type Strains, Phase IV (KMG-V): Genome sequencing to study the core and pangenomes of soil and plant-associated prokaryotes.</title>
        <authorList>
            <person name="Whitman W."/>
        </authorList>
    </citation>
    <scope>NUCLEOTIDE SEQUENCE [LARGE SCALE GENOMIC DNA]</scope>
    <source>
        <strain evidence="2 3">SAS40</strain>
    </source>
</reference>
<dbReference type="Proteomes" id="UP000542125">
    <property type="component" value="Unassembled WGS sequence"/>
</dbReference>
<keyword evidence="1" id="KW-0812">Transmembrane</keyword>
<evidence type="ECO:0000313" key="3">
    <source>
        <dbReference type="Proteomes" id="UP000542125"/>
    </source>
</evidence>